<dbReference type="EMBL" id="LAZR01017802">
    <property type="protein sequence ID" value="KKL98908.1"/>
    <property type="molecule type" value="Genomic_DNA"/>
</dbReference>
<accession>A0A0F9GJD5</accession>
<protein>
    <submittedName>
        <fullName evidence="1">Uncharacterized protein</fullName>
    </submittedName>
</protein>
<proteinExistence type="predicted"/>
<evidence type="ECO:0000313" key="1">
    <source>
        <dbReference type="EMBL" id="KKL98908.1"/>
    </source>
</evidence>
<name>A0A0F9GJD5_9ZZZZ</name>
<organism evidence="1">
    <name type="scientific">marine sediment metagenome</name>
    <dbReference type="NCBI Taxonomy" id="412755"/>
    <lineage>
        <taxon>unclassified sequences</taxon>
        <taxon>metagenomes</taxon>
        <taxon>ecological metagenomes</taxon>
    </lineage>
</organism>
<comment type="caution">
    <text evidence="1">The sequence shown here is derived from an EMBL/GenBank/DDBJ whole genome shotgun (WGS) entry which is preliminary data.</text>
</comment>
<sequence>ETTAPTGMYFCKHDGIYLIPTVSYIHPDDTWSYHKLNLTFLKWTVGVVWQ</sequence>
<gene>
    <name evidence="1" type="ORF">LCGC14_1819670</name>
</gene>
<dbReference type="AlphaFoldDB" id="A0A0F9GJD5"/>
<feature type="non-terminal residue" evidence="1">
    <location>
        <position position="1"/>
    </location>
</feature>
<reference evidence="1" key="1">
    <citation type="journal article" date="2015" name="Nature">
        <title>Complex archaea that bridge the gap between prokaryotes and eukaryotes.</title>
        <authorList>
            <person name="Spang A."/>
            <person name="Saw J.H."/>
            <person name="Jorgensen S.L."/>
            <person name="Zaremba-Niedzwiedzka K."/>
            <person name="Martijn J."/>
            <person name="Lind A.E."/>
            <person name="van Eijk R."/>
            <person name="Schleper C."/>
            <person name="Guy L."/>
            <person name="Ettema T.J."/>
        </authorList>
    </citation>
    <scope>NUCLEOTIDE SEQUENCE</scope>
</reference>